<evidence type="ECO:0000313" key="3">
    <source>
        <dbReference type="EMBL" id="MBT1688606.1"/>
    </source>
</evidence>
<evidence type="ECO:0000256" key="1">
    <source>
        <dbReference type="SAM" id="MobiDB-lite"/>
    </source>
</evidence>
<sequence>MIIRKNTKAFKSIVEIVTACEDRADRSKLIRLYITKAGHSVDDRISIEAIEEETDVFYNLTFAAVLENLKSSDHQLHGSDDIPGLYFFHTTSNKVWDQNPFEFDDRVAKEFADIEELPTTRKRGTPIKPPPPARQKGKAQKREAAPARKSAPKQPAYKLKQKIEFTDLNKVIFKRSGLTKRDILDYYNDMADYILPYLKDRPQLIRLRSERGGLNEYRSADELTPDADELPAGLHTAITSPRSKTKQDVLLCNTKEHLLYYIERGAVDFYPQHVRARSASHPDYCVIGIEAGGNAPEKVIDVARMAHHILTALNVPAFIRTDGISGFHVYIPLDGKSSMDESQVLAQNVCKLILLKFPDRAILREPGEYSLGKIILDCHLNEDQQTLVAAYSLAADTATVATPLFWEEVTKGLSIEKLNYKTILKRLKETGDPFDDLFRKKINAKETAAHIEKYYAFLF</sequence>
<comment type="caution">
    <text evidence="3">The sequence shown here is derived from an EMBL/GenBank/DDBJ whole genome shotgun (WGS) entry which is preliminary data.</text>
</comment>
<evidence type="ECO:0000313" key="4">
    <source>
        <dbReference type="Proteomes" id="UP001319180"/>
    </source>
</evidence>
<gene>
    <name evidence="3" type="ORF">KK078_18695</name>
</gene>
<keyword evidence="4" id="KW-1185">Reference proteome</keyword>
<dbReference type="AlphaFoldDB" id="A0AAP2DAU9"/>
<evidence type="ECO:0000259" key="2">
    <source>
        <dbReference type="Pfam" id="PF21686"/>
    </source>
</evidence>
<dbReference type="Pfam" id="PF21686">
    <property type="entry name" value="LigD_Prim-Pol"/>
    <property type="match status" value="1"/>
</dbReference>
<dbReference type="Proteomes" id="UP001319180">
    <property type="component" value="Unassembled WGS sequence"/>
</dbReference>
<feature type="domain" description="DNA ligase D polymerase" evidence="2">
    <location>
        <begin position="179"/>
        <end position="434"/>
    </location>
</feature>
<dbReference type="InterPro" id="IPR052171">
    <property type="entry name" value="NHEJ_LigD"/>
</dbReference>
<organism evidence="3 4">
    <name type="scientific">Dawidia soli</name>
    <dbReference type="NCBI Taxonomy" id="2782352"/>
    <lineage>
        <taxon>Bacteria</taxon>
        <taxon>Pseudomonadati</taxon>
        <taxon>Bacteroidota</taxon>
        <taxon>Cytophagia</taxon>
        <taxon>Cytophagales</taxon>
        <taxon>Chryseotaleaceae</taxon>
        <taxon>Dawidia</taxon>
    </lineage>
</organism>
<dbReference type="InterPro" id="IPR014145">
    <property type="entry name" value="LigD_pol_dom"/>
</dbReference>
<name>A0AAP2DAU9_9BACT</name>
<protein>
    <recommendedName>
        <fullName evidence="2">DNA ligase D polymerase domain-containing protein</fullName>
    </recommendedName>
</protein>
<feature type="region of interest" description="Disordered" evidence="1">
    <location>
        <begin position="114"/>
        <end position="155"/>
    </location>
</feature>
<dbReference type="EMBL" id="JAHESC010000028">
    <property type="protein sequence ID" value="MBT1688606.1"/>
    <property type="molecule type" value="Genomic_DNA"/>
</dbReference>
<reference evidence="3 4" key="1">
    <citation type="submission" date="2021-05" db="EMBL/GenBank/DDBJ databases">
        <title>A Polyphasic approach of four new species of the genus Ohtaekwangia: Ohtaekwangia histidinii sp. nov., Ohtaekwangia cretensis sp. nov., Ohtaekwangia indiensis sp. nov., Ohtaekwangia reichenbachii sp. nov. from diverse environment.</title>
        <authorList>
            <person name="Octaviana S."/>
        </authorList>
    </citation>
    <scope>NUCLEOTIDE SEQUENCE [LARGE SCALE GENOMIC DNA]</scope>
    <source>
        <strain evidence="3 4">PWU37</strain>
    </source>
</reference>
<dbReference type="PANTHER" id="PTHR42705:SF2">
    <property type="entry name" value="BIFUNCTIONAL NON-HOMOLOGOUS END JOINING PROTEIN LIGD"/>
    <property type="match status" value="1"/>
</dbReference>
<dbReference type="PANTHER" id="PTHR42705">
    <property type="entry name" value="BIFUNCTIONAL NON-HOMOLOGOUS END JOINING PROTEIN LIGD"/>
    <property type="match status" value="1"/>
</dbReference>
<dbReference type="RefSeq" id="WP_254091830.1">
    <property type="nucleotide sequence ID" value="NZ_JAHESC010000028.1"/>
</dbReference>
<accession>A0AAP2DAU9</accession>
<proteinExistence type="predicted"/>
<dbReference type="Gene3D" id="3.90.920.10">
    <property type="entry name" value="DNA primase, PRIM domain"/>
    <property type="match status" value="1"/>
</dbReference>